<dbReference type="InterPro" id="IPR000943">
    <property type="entry name" value="RNA_pol_sigma70"/>
</dbReference>
<feature type="domain" description="RNA polymerase sigma-70" evidence="6">
    <location>
        <begin position="17"/>
        <end position="30"/>
    </location>
</feature>
<organism evidence="8 9">
    <name type="scientific">Cryobacterium sandaracinum</name>
    <dbReference type="NCBI Taxonomy" id="1259247"/>
    <lineage>
        <taxon>Bacteria</taxon>
        <taxon>Bacillati</taxon>
        <taxon>Actinomycetota</taxon>
        <taxon>Actinomycetes</taxon>
        <taxon>Micrococcales</taxon>
        <taxon>Microbacteriaceae</taxon>
        <taxon>Cryobacterium</taxon>
    </lineage>
</organism>
<dbReference type="PROSITE" id="PS00715">
    <property type="entry name" value="SIGMA70_1"/>
    <property type="match status" value="1"/>
</dbReference>
<evidence type="ECO:0000313" key="9">
    <source>
        <dbReference type="Proteomes" id="UP000297851"/>
    </source>
</evidence>
<dbReference type="EMBL" id="SOGO01000044">
    <property type="protein sequence ID" value="TFC98835.1"/>
    <property type="molecule type" value="Genomic_DNA"/>
</dbReference>
<dbReference type="CDD" id="cd06171">
    <property type="entry name" value="Sigma70_r4"/>
    <property type="match status" value="1"/>
</dbReference>
<evidence type="ECO:0000259" key="6">
    <source>
        <dbReference type="PROSITE" id="PS00715"/>
    </source>
</evidence>
<dbReference type="InterPro" id="IPR050239">
    <property type="entry name" value="Sigma-70_RNA_pol_init_factors"/>
</dbReference>
<keyword evidence="4 5" id="KW-0804">Transcription</keyword>
<name>A0ABY2J4Q7_9MICO</name>
<dbReference type="PRINTS" id="PR00046">
    <property type="entry name" value="SIGMA70FCT"/>
</dbReference>
<dbReference type="SUPFAM" id="SSF88946">
    <property type="entry name" value="Sigma2 domain of RNA polymerase sigma factors"/>
    <property type="match status" value="1"/>
</dbReference>
<feature type="domain" description="RNA polymerase sigma-70" evidence="7">
    <location>
        <begin position="101"/>
        <end position="127"/>
    </location>
</feature>
<evidence type="ECO:0000259" key="7">
    <source>
        <dbReference type="PROSITE" id="PS00716"/>
    </source>
</evidence>
<accession>A0ABY2J4Q7</accession>
<protein>
    <recommendedName>
        <fullName evidence="5">RNA polymerase sigma factor</fullName>
    </recommendedName>
</protein>
<reference evidence="8 9" key="1">
    <citation type="submission" date="2019-03" db="EMBL/GenBank/DDBJ databases">
        <title>Genomics of glacier-inhabiting Cryobacterium strains.</title>
        <authorList>
            <person name="Liu Q."/>
            <person name="Xin Y.-H."/>
        </authorList>
    </citation>
    <scope>NUCLEOTIDE SEQUENCE [LARGE SCALE GENOMIC DNA]</scope>
    <source>
        <strain evidence="8 9">TMT2-16</strain>
    </source>
</reference>
<dbReference type="InterPro" id="IPR036388">
    <property type="entry name" value="WH-like_DNA-bd_sf"/>
</dbReference>
<evidence type="ECO:0000256" key="1">
    <source>
        <dbReference type="ARBA" id="ARBA00023015"/>
    </source>
</evidence>
<dbReference type="PROSITE" id="PS00716">
    <property type="entry name" value="SIGMA70_2"/>
    <property type="match status" value="1"/>
</dbReference>
<dbReference type="Proteomes" id="UP000297851">
    <property type="component" value="Unassembled WGS sequence"/>
</dbReference>
<evidence type="ECO:0000256" key="5">
    <source>
        <dbReference type="RuleBase" id="RU362124"/>
    </source>
</evidence>
<dbReference type="Gene3D" id="1.10.10.10">
    <property type="entry name" value="Winged helix-like DNA-binding domain superfamily/Winged helix DNA-binding domain"/>
    <property type="match status" value="1"/>
</dbReference>
<dbReference type="InterPro" id="IPR007630">
    <property type="entry name" value="RNA_pol_sigma70_r4"/>
</dbReference>
<dbReference type="InterPro" id="IPR013325">
    <property type="entry name" value="RNA_pol_sigma_r2"/>
</dbReference>
<dbReference type="PANTHER" id="PTHR30603">
    <property type="entry name" value="RNA POLYMERASE SIGMA FACTOR RPO"/>
    <property type="match status" value="1"/>
</dbReference>
<sequence length="138" mass="15897">MDSIAKHYSGRGMPIMDLVQDGNIGLVRAVEKYDFMTGYKFSTYATWWIRQAVHRGMAQPEKHAMLTIRASDIVFYMRALPPRERSILMSRFGLDGGAPQTLDQIAVVQGVTRERVRQIEKRALALLKVPRLERYLRD</sequence>
<keyword evidence="9" id="KW-1185">Reference proteome</keyword>
<evidence type="ECO:0000256" key="2">
    <source>
        <dbReference type="ARBA" id="ARBA00023082"/>
    </source>
</evidence>
<dbReference type="SUPFAM" id="SSF88659">
    <property type="entry name" value="Sigma3 and sigma4 domains of RNA polymerase sigma factors"/>
    <property type="match status" value="1"/>
</dbReference>
<keyword evidence="1 5" id="KW-0805">Transcription regulation</keyword>
<dbReference type="PANTHER" id="PTHR30603:SF60">
    <property type="entry name" value="RNA POLYMERASE SIGMA FACTOR RPOD"/>
    <property type="match status" value="1"/>
</dbReference>
<comment type="similarity">
    <text evidence="5">Belongs to the sigma-70 factor family.</text>
</comment>
<dbReference type="Pfam" id="PF04545">
    <property type="entry name" value="Sigma70_r4"/>
    <property type="match status" value="1"/>
</dbReference>
<dbReference type="Pfam" id="PF04542">
    <property type="entry name" value="Sigma70_r2"/>
    <property type="match status" value="1"/>
</dbReference>
<comment type="function">
    <text evidence="5">Sigma factors are initiation factors that promote the attachment of RNA polymerase to specific initiation sites and are then released.</text>
</comment>
<keyword evidence="3 5" id="KW-0238">DNA-binding</keyword>
<evidence type="ECO:0000313" key="8">
    <source>
        <dbReference type="EMBL" id="TFC98835.1"/>
    </source>
</evidence>
<evidence type="ECO:0000256" key="3">
    <source>
        <dbReference type="ARBA" id="ARBA00023125"/>
    </source>
</evidence>
<proteinExistence type="inferred from homology"/>
<keyword evidence="2 5" id="KW-0731">Sigma factor</keyword>
<dbReference type="InterPro" id="IPR007627">
    <property type="entry name" value="RNA_pol_sigma70_r2"/>
</dbReference>
<gene>
    <name evidence="8" type="ORF">E3T25_16390</name>
</gene>
<comment type="caution">
    <text evidence="8">The sequence shown here is derived from an EMBL/GenBank/DDBJ whole genome shotgun (WGS) entry which is preliminary data.</text>
</comment>
<dbReference type="InterPro" id="IPR013324">
    <property type="entry name" value="RNA_pol_sigma_r3/r4-like"/>
</dbReference>
<dbReference type="Gene3D" id="1.10.601.10">
    <property type="entry name" value="RNA Polymerase Primary Sigma Factor"/>
    <property type="match status" value="1"/>
</dbReference>
<evidence type="ECO:0000256" key="4">
    <source>
        <dbReference type="ARBA" id="ARBA00023163"/>
    </source>
</evidence>